<keyword evidence="1" id="KW-1133">Transmembrane helix</keyword>
<accession>A0A645G6L2</accession>
<organism evidence="2">
    <name type="scientific">bioreactor metagenome</name>
    <dbReference type="NCBI Taxonomy" id="1076179"/>
    <lineage>
        <taxon>unclassified sequences</taxon>
        <taxon>metagenomes</taxon>
        <taxon>ecological metagenomes</taxon>
    </lineage>
</organism>
<evidence type="ECO:0000313" key="2">
    <source>
        <dbReference type="EMBL" id="MPN19583.1"/>
    </source>
</evidence>
<name>A0A645G6L2_9ZZZZ</name>
<gene>
    <name evidence="2" type="ORF">SDC9_166954</name>
</gene>
<evidence type="ECO:0000256" key="1">
    <source>
        <dbReference type="SAM" id="Phobius"/>
    </source>
</evidence>
<dbReference type="AlphaFoldDB" id="A0A645G6L2"/>
<comment type="caution">
    <text evidence="2">The sequence shown here is derived from an EMBL/GenBank/DDBJ whole genome shotgun (WGS) entry which is preliminary data.</text>
</comment>
<sequence length="129" mass="14246">MYVVLGWINLSLFALATSHFWLRFLNSRLFHAKSKGFLSLLKTLRVIHKPVGIALVGLAYLHGFMALGTIRPHTGLLAATAMAAAAALGAAYFFSRKKPFFILHRWVVLAIACLIAVHLIFPNLLSAFI</sequence>
<proteinExistence type="predicted"/>
<protein>
    <recommendedName>
        <fullName evidence="3">Ferric oxidoreductase domain-containing protein</fullName>
    </recommendedName>
</protein>
<feature type="transmembrane region" description="Helical" evidence="1">
    <location>
        <begin position="76"/>
        <end position="94"/>
    </location>
</feature>
<keyword evidence="1" id="KW-0812">Transmembrane</keyword>
<reference evidence="2" key="1">
    <citation type="submission" date="2019-08" db="EMBL/GenBank/DDBJ databases">
        <authorList>
            <person name="Kucharzyk K."/>
            <person name="Murdoch R.W."/>
            <person name="Higgins S."/>
            <person name="Loffler F."/>
        </authorList>
    </citation>
    <scope>NUCLEOTIDE SEQUENCE</scope>
</reference>
<dbReference type="EMBL" id="VSSQ01067168">
    <property type="protein sequence ID" value="MPN19583.1"/>
    <property type="molecule type" value="Genomic_DNA"/>
</dbReference>
<feature type="transmembrane region" description="Helical" evidence="1">
    <location>
        <begin position="46"/>
        <end position="70"/>
    </location>
</feature>
<evidence type="ECO:0008006" key="3">
    <source>
        <dbReference type="Google" id="ProtNLM"/>
    </source>
</evidence>
<feature type="transmembrane region" description="Helical" evidence="1">
    <location>
        <begin position="106"/>
        <end position="125"/>
    </location>
</feature>
<keyword evidence="1" id="KW-0472">Membrane</keyword>
<feature type="transmembrane region" description="Helical" evidence="1">
    <location>
        <begin position="6"/>
        <end position="25"/>
    </location>
</feature>